<gene>
    <name evidence="2" type="ORF">HMPREF9708_00538</name>
</gene>
<reference evidence="2 3" key="1">
    <citation type="submission" date="2012-01" db="EMBL/GenBank/DDBJ databases">
        <title>The Genome Sequence of Facklamia languida CCUG 37842.</title>
        <authorList>
            <consortium name="The Broad Institute Genome Sequencing Platform"/>
            <person name="Earl A."/>
            <person name="Ward D."/>
            <person name="Feldgarden M."/>
            <person name="Gevers D."/>
            <person name="Huys G."/>
            <person name="Young S.K."/>
            <person name="Zeng Q."/>
            <person name="Gargeya S."/>
            <person name="Fitzgerald M."/>
            <person name="Haas B."/>
            <person name="Abouelleil A."/>
            <person name="Alvarado L."/>
            <person name="Arachchi H.M."/>
            <person name="Berlin A."/>
            <person name="Chapman S.B."/>
            <person name="Gearin G."/>
            <person name="Goldberg J."/>
            <person name="Griggs A."/>
            <person name="Gujja S."/>
            <person name="Hansen M."/>
            <person name="Heiman D."/>
            <person name="Howarth C."/>
            <person name="Larimer J."/>
            <person name="Lui A."/>
            <person name="MacDonald P.J.P."/>
            <person name="McCowen C."/>
            <person name="Montmayeur A."/>
            <person name="Murphy C."/>
            <person name="Neiman D."/>
            <person name="Pearson M."/>
            <person name="Priest M."/>
            <person name="Roberts A."/>
            <person name="Saif S."/>
            <person name="Shea T."/>
            <person name="Sisk P."/>
            <person name="Stolte C."/>
            <person name="Sykes S."/>
            <person name="Wortman J."/>
            <person name="Nusbaum C."/>
            <person name="Birren B."/>
        </authorList>
    </citation>
    <scope>NUCLEOTIDE SEQUENCE [LARGE SCALE GENOMIC DNA]</scope>
    <source>
        <strain evidence="2 3">CCUG 37842</strain>
    </source>
</reference>
<evidence type="ECO:0000256" key="1">
    <source>
        <dbReference type="SAM" id="MobiDB-lite"/>
    </source>
</evidence>
<organism evidence="2 3">
    <name type="scientific">Facklamia languida CCUG 37842</name>
    <dbReference type="NCBI Taxonomy" id="883113"/>
    <lineage>
        <taxon>Bacteria</taxon>
        <taxon>Bacillati</taxon>
        <taxon>Bacillota</taxon>
        <taxon>Bacilli</taxon>
        <taxon>Lactobacillales</taxon>
        <taxon>Aerococcaceae</taxon>
        <taxon>Facklamia</taxon>
    </lineage>
</organism>
<dbReference type="Proteomes" id="UP000006190">
    <property type="component" value="Unassembled WGS sequence"/>
</dbReference>
<sequence>MKKCIALQLAACILALTLYQKPLSSIQAQEQKADEAPSLSIEGSGLQSKKNKPQSSALEKQEKIINQLIKEDVPIDLYDPEDDSLINFDPIYPASYENGQAPTFSTKGKKLGHPANTLIVSEVAFPFIPAYGNTGTSKNGDAEALEQLLKNDVPFAVGQNNIHTLFGHYDHTGGRMAFNPLADDGLLYEGGTVILTDQDGYSKGYEITQMVFVDRPNQYSYFYNKMSLPYLAFHGNGQDMIFIQFCREDIQLGLLSINFGYRIW</sequence>
<dbReference type="OrthoDB" id="2139350at2"/>
<evidence type="ECO:0000313" key="3">
    <source>
        <dbReference type="Proteomes" id="UP000006190"/>
    </source>
</evidence>
<dbReference type="PATRIC" id="fig|883113.3.peg.540"/>
<dbReference type="EMBL" id="AGEG01000003">
    <property type="protein sequence ID" value="EHR37909.1"/>
    <property type="molecule type" value="Genomic_DNA"/>
</dbReference>
<protein>
    <recommendedName>
        <fullName evidence="4">Sortase</fullName>
    </recommendedName>
</protein>
<dbReference type="AlphaFoldDB" id="H3NIB0"/>
<proteinExistence type="predicted"/>
<comment type="caution">
    <text evidence="2">The sequence shown here is derived from an EMBL/GenBank/DDBJ whole genome shotgun (WGS) entry which is preliminary data.</text>
</comment>
<dbReference type="HOGENOM" id="CLU_1068520_0_0_9"/>
<name>H3NIB0_9LACT</name>
<feature type="compositionally biased region" description="Polar residues" evidence="1">
    <location>
        <begin position="45"/>
        <end position="58"/>
    </location>
</feature>
<dbReference type="RefSeq" id="WP_006308565.1">
    <property type="nucleotide sequence ID" value="NZ_JH601133.1"/>
</dbReference>
<keyword evidence="3" id="KW-1185">Reference proteome</keyword>
<evidence type="ECO:0008006" key="4">
    <source>
        <dbReference type="Google" id="ProtNLM"/>
    </source>
</evidence>
<feature type="region of interest" description="Disordered" evidence="1">
    <location>
        <begin position="33"/>
        <end position="58"/>
    </location>
</feature>
<accession>H3NIB0</accession>
<evidence type="ECO:0000313" key="2">
    <source>
        <dbReference type="EMBL" id="EHR37909.1"/>
    </source>
</evidence>